<gene>
    <name evidence="2" type="ORF">OCV88_13725</name>
</gene>
<keyword evidence="1" id="KW-0812">Transmembrane</keyword>
<evidence type="ECO:0000313" key="2">
    <source>
        <dbReference type="EMBL" id="MCU6763369.1"/>
    </source>
</evidence>
<dbReference type="Proteomes" id="UP001652442">
    <property type="component" value="Unassembled WGS sequence"/>
</dbReference>
<reference evidence="2 3" key="1">
    <citation type="journal article" date="2021" name="ISME Commun">
        <title>Automated analysis of genomic sequences facilitates high-throughput and comprehensive description of bacteria.</title>
        <authorList>
            <person name="Hitch T.C.A."/>
        </authorList>
    </citation>
    <scope>NUCLEOTIDE SEQUENCE [LARGE SCALE GENOMIC DNA]</scope>
    <source>
        <strain evidence="2 3">Sanger_109</strain>
    </source>
</reference>
<name>A0ABT2TMC4_9FIRM</name>
<proteinExistence type="predicted"/>
<organism evidence="2 3">
    <name type="scientific">Brotonthovivens ammoniilytica</name>
    <dbReference type="NCBI Taxonomy" id="2981725"/>
    <lineage>
        <taxon>Bacteria</taxon>
        <taxon>Bacillati</taxon>
        <taxon>Bacillota</taxon>
        <taxon>Clostridia</taxon>
        <taxon>Lachnospirales</taxon>
        <taxon>Lachnospiraceae</taxon>
        <taxon>Brotonthovivens</taxon>
    </lineage>
</organism>
<keyword evidence="3" id="KW-1185">Reference proteome</keyword>
<keyword evidence="1" id="KW-0472">Membrane</keyword>
<dbReference type="EMBL" id="JAOQJQ010000006">
    <property type="protein sequence ID" value="MCU6763369.1"/>
    <property type="molecule type" value="Genomic_DNA"/>
</dbReference>
<keyword evidence="1" id="KW-1133">Transmembrane helix</keyword>
<comment type="caution">
    <text evidence="2">The sequence shown here is derived from an EMBL/GenBank/DDBJ whole genome shotgun (WGS) entry which is preliminary data.</text>
</comment>
<feature type="transmembrane region" description="Helical" evidence="1">
    <location>
        <begin position="6"/>
        <end position="24"/>
    </location>
</feature>
<evidence type="ECO:0000256" key="1">
    <source>
        <dbReference type="SAM" id="Phobius"/>
    </source>
</evidence>
<sequence>MKEIITQTYVIVLPILLGYIVWLLKRQKQDRDANSKGTMLLLRVQLIDYHDKWTDRGYVTRHGLENFLEMYGAYHALGGNGMVTHMLDEIRQLPIKD</sequence>
<dbReference type="RefSeq" id="WP_158426004.1">
    <property type="nucleotide sequence ID" value="NZ_JAOQJQ010000006.1"/>
</dbReference>
<evidence type="ECO:0000313" key="3">
    <source>
        <dbReference type="Proteomes" id="UP001652442"/>
    </source>
</evidence>
<accession>A0ABT2TMC4</accession>
<protein>
    <submittedName>
        <fullName evidence="2">Uncharacterized protein</fullName>
    </submittedName>
</protein>